<keyword evidence="2" id="KW-0472">Membrane</keyword>
<reference evidence="4" key="2">
    <citation type="journal article" date="2016" name="Genome Announc.">
        <title>Draft Genome Sequences of Two Novel Amoeba-Resistant Intranuclear Bacteria, 'Candidatus Berkiella cookevillensis' and 'Candidatus Berkiella aquae'.</title>
        <authorList>
            <person name="Mehari Y.T."/>
            <person name="Arivett B.A."/>
            <person name="Farone A.L."/>
            <person name="Gunderson J.H."/>
            <person name="Farone M.B."/>
        </authorList>
    </citation>
    <scope>NUCLEOTIDE SEQUENCE</scope>
    <source>
        <strain evidence="4">CC99</strain>
    </source>
</reference>
<sequence>MLDFIKGVTCSTAGYNCPVVEEVCKSVYECYVAPYLTSIAAIAGGTALVAGGVAAYMNKDAILGKSEKAEGSEEISSVQNPETKAETTGPRRSARLASKYSK</sequence>
<accession>A0A0Q9YI04</accession>
<evidence type="ECO:0000256" key="2">
    <source>
        <dbReference type="SAM" id="Phobius"/>
    </source>
</evidence>
<feature type="transmembrane region" description="Helical" evidence="2">
    <location>
        <begin position="35"/>
        <end position="57"/>
    </location>
</feature>
<keyword evidence="2" id="KW-0812">Transmembrane</keyword>
<dbReference type="Proteomes" id="UP000051494">
    <property type="component" value="Unassembled WGS sequence"/>
</dbReference>
<protein>
    <submittedName>
        <fullName evidence="3">Uncharacterized protein</fullName>
    </submittedName>
</protein>
<dbReference type="RefSeq" id="WP_057625517.1">
    <property type="nucleotide sequence ID" value="NZ_LKHV02000001.1"/>
</dbReference>
<reference evidence="3" key="1">
    <citation type="submission" date="2015-09" db="EMBL/GenBank/DDBJ databases">
        <title>Draft Genome Sequences of Two Novel Amoeba-resistant Intranuclear Bacteria, Candidatus Berkiella cookevillensis and Candidatus Berkiella aquae.</title>
        <authorList>
            <person name="Mehari Y.T."/>
            <person name="Arivett B.A."/>
            <person name="Farone A.L."/>
            <person name="Gunderson J.H."/>
            <person name="Farone M.B."/>
        </authorList>
    </citation>
    <scope>NUCLEOTIDE SEQUENCE [LARGE SCALE GENOMIC DNA]</scope>
    <source>
        <strain evidence="3">CC99</strain>
    </source>
</reference>
<feature type="region of interest" description="Disordered" evidence="1">
    <location>
        <begin position="67"/>
        <end position="102"/>
    </location>
</feature>
<dbReference type="AlphaFoldDB" id="A0A0Q9YI04"/>
<dbReference type="EMBL" id="LKHV01000018">
    <property type="protein sequence ID" value="KRG17362.1"/>
    <property type="molecule type" value="Genomic_DNA"/>
</dbReference>
<comment type="caution">
    <text evidence="3">The sequence shown here is derived from an EMBL/GenBank/DDBJ whole genome shotgun (WGS) entry which is preliminary data.</text>
</comment>
<name>A0A0Q9YI04_9GAMM</name>
<evidence type="ECO:0000313" key="3">
    <source>
        <dbReference type="EMBL" id="KRG17362.1"/>
    </source>
</evidence>
<organism evidence="3">
    <name type="scientific">Candidatus Berkiella cookevillensis</name>
    <dbReference type="NCBI Taxonomy" id="437022"/>
    <lineage>
        <taxon>Bacteria</taxon>
        <taxon>Pseudomonadati</taxon>
        <taxon>Pseudomonadota</taxon>
        <taxon>Gammaproteobacteria</taxon>
        <taxon>Candidatus Berkiellales</taxon>
        <taxon>Candidatus Berkiellaceae</taxon>
        <taxon>Candidatus Berkiella</taxon>
    </lineage>
</organism>
<dbReference type="EMBL" id="LKHV02000001">
    <property type="protein sequence ID" value="MCS5707768.1"/>
    <property type="molecule type" value="Genomic_DNA"/>
</dbReference>
<evidence type="ECO:0000313" key="5">
    <source>
        <dbReference type="Proteomes" id="UP000051494"/>
    </source>
</evidence>
<keyword evidence="2" id="KW-1133">Transmembrane helix</keyword>
<proteinExistence type="predicted"/>
<reference evidence="4" key="3">
    <citation type="submission" date="2021-06" db="EMBL/GenBank/DDBJ databases">
        <title>Genomic Description and Analysis of Intracellular Bacteria, Candidatus Berkiella cookevillensis and Candidatus Berkiella aquae.</title>
        <authorList>
            <person name="Kidane D.T."/>
            <person name="Mehari Y.T."/>
            <person name="Rice F.C."/>
            <person name="Arivett B.A."/>
            <person name="Farone A.L."/>
            <person name="Berk S.G."/>
            <person name="Farone M.B."/>
        </authorList>
    </citation>
    <scope>NUCLEOTIDE SEQUENCE</scope>
    <source>
        <strain evidence="4">CC99</strain>
    </source>
</reference>
<gene>
    <name evidence="4" type="ORF">CC99x_002490</name>
    <name evidence="3" type="ORF">CC99x_02432</name>
</gene>
<evidence type="ECO:0000313" key="4">
    <source>
        <dbReference type="EMBL" id="MCS5707768.1"/>
    </source>
</evidence>
<evidence type="ECO:0000256" key="1">
    <source>
        <dbReference type="SAM" id="MobiDB-lite"/>
    </source>
</evidence>
<keyword evidence="5" id="KW-1185">Reference proteome</keyword>